<dbReference type="OrthoDB" id="9804020at2"/>
<gene>
    <name evidence="1" type="ORF">ENSA7_54500</name>
</gene>
<dbReference type="InterPro" id="IPR032675">
    <property type="entry name" value="LRR_dom_sf"/>
</dbReference>
<proteinExistence type="predicted"/>
<protein>
    <recommendedName>
        <fullName evidence="3">Ribosomal protein L7/L12 C-terminal domain-containing protein</fullName>
    </recommendedName>
</protein>
<dbReference type="EMBL" id="PVNL01000111">
    <property type="protein sequence ID" value="PRQ02621.1"/>
    <property type="molecule type" value="Genomic_DNA"/>
</dbReference>
<dbReference type="SUPFAM" id="SSF52047">
    <property type="entry name" value="RNI-like"/>
    <property type="match status" value="1"/>
</dbReference>
<organism evidence="1 2">
    <name type="scientific">Enhygromyxa salina</name>
    <dbReference type="NCBI Taxonomy" id="215803"/>
    <lineage>
        <taxon>Bacteria</taxon>
        <taxon>Pseudomonadati</taxon>
        <taxon>Myxococcota</taxon>
        <taxon>Polyangia</taxon>
        <taxon>Nannocystales</taxon>
        <taxon>Nannocystaceae</taxon>
        <taxon>Enhygromyxa</taxon>
    </lineage>
</organism>
<sequence length="485" mass="53730">MRAPSPRMETYRIRYLGSENPAPALELVCKFTGVGLREARELVGTRGVILDNVSAAEARRVTERFAAVGAEIEVEPIWRHVHAYDPRSPARADQIIQRLRAGAGELAIDEGQLGALVEGEPQLFADERLTERRVVVELERWRARGLELAASEIEIVEALSERDLALEARLRDNPDDVATHLIYGDLLQTRGDARGQLIALQHAREQASGANLAQLEARERDILERHASHLFGPLRRVADAVVVRWSRGFIDAAFIGVGRGRAFLAPLQTLTDLLRLPIAARMTSLGVTSALLSRQQLEPALCNSEVVACLRELELGDHVANAGSARATMTLTRLWSHLRRLHKLILHSDQPPLHELHSPTLEHLELHMNGLRDSSSRRFVPGRLPRLRTLTLEFAYAERISPAAFADLLGLPELDGVTEVTLRLPNDPIPFALADVLASVPRLATLASLDLSRCVVDERAMEAITHARDRGRLPDGLLMPKLRPS</sequence>
<dbReference type="SUPFAM" id="SSF54736">
    <property type="entry name" value="ClpS-like"/>
    <property type="match status" value="1"/>
</dbReference>
<dbReference type="Proteomes" id="UP000238823">
    <property type="component" value="Unassembled WGS sequence"/>
</dbReference>
<name>A0A2S9YC97_9BACT</name>
<dbReference type="Gene3D" id="3.80.10.10">
    <property type="entry name" value="Ribonuclease Inhibitor"/>
    <property type="match status" value="1"/>
</dbReference>
<evidence type="ECO:0000313" key="2">
    <source>
        <dbReference type="Proteomes" id="UP000238823"/>
    </source>
</evidence>
<evidence type="ECO:0000313" key="1">
    <source>
        <dbReference type="EMBL" id="PRQ02621.1"/>
    </source>
</evidence>
<evidence type="ECO:0008006" key="3">
    <source>
        <dbReference type="Google" id="ProtNLM"/>
    </source>
</evidence>
<accession>A0A2S9YC97</accession>
<reference evidence="1 2" key="1">
    <citation type="submission" date="2018-03" db="EMBL/GenBank/DDBJ databases">
        <title>Draft Genome Sequences of the Obligatory Marine Myxobacteria Enhygromyxa salina SWB007.</title>
        <authorList>
            <person name="Poehlein A."/>
            <person name="Moghaddam J.A."/>
            <person name="Harms H."/>
            <person name="Alanjari M."/>
            <person name="Koenig G.M."/>
            <person name="Daniel R."/>
            <person name="Schaeberle T.F."/>
        </authorList>
    </citation>
    <scope>NUCLEOTIDE SEQUENCE [LARGE SCALE GENOMIC DNA]</scope>
    <source>
        <strain evidence="1 2">SWB007</strain>
    </source>
</reference>
<dbReference type="InterPro" id="IPR014719">
    <property type="entry name" value="Ribosomal_bL12_C/ClpS-like"/>
</dbReference>
<comment type="caution">
    <text evidence="1">The sequence shown here is derived from an EMBL/GenBank/DDBJ whole genome shotgun (WGS) entry which is preliminary data.</text>
</comment>
<dbReference type="Gene3D" id="3.30.1390.10">
    <property type="match status" value="1"/>
</dbReference>
<dbReference type="AlphaFoldDB" id="A0A2S9YC97"/>